<dbReference type="Proteomes" id="UP000565711">
    <property type="component" value="Unassembled WGS sequence"/>
</dbReference>
<dbReference type="SUPFAM" id="SSF55961">
    <property type="entry name" value="Bet v1-like"/>
    <property type="match status" value="1"/>
</dbReference>
<comment type="caution">
    <text evidence="1">The sequence shown here is derived from an EMBL/GenBank/DDBJ whole genome shotgun (WGS) entry which is preliminary data.</text>
</comment>
<accession>A0A846Y7I0</accession>
<dbReference type="EMBL" id="JAAXOP010000019">
    <property type="protein sequence ID" value="NKY53681.1"/>
    <property type="molecule type" value="Genomic_DNA"/>
</dbReference>
<dbReference type="RefSeq" id="WP_067877414.1">
    <property type="nucleotide sequence ID" value="NZ_JAAXOP010000019.1"/>
</dbReference>
<reference evidence="1 2" key="1">
    <citation type="submission" date="2020-04" db="EMBL/GenBank/DDBJ databases">
        <title>MicrobeNet Type strains.</title>
        <authorList>
            <person name="Nicholson A.C."/>
        </authorList>
    </citation>
    <scope>NUCLEOTIDE SEQUENCE [LARGE SCALE GENOMIC DNA]</scope>
    <source>
        <strain evidence="1 2">JCM 12354</strain>
    </source>
</reference>
<sequence length="188" mass="21278">MSALAEDFLSTATYVERHSTVIPAPPQAVWAAWQGMSIADPPLIAKLLIGVRDVIARVRHGHTHRDLPQMFIPLAEEPPHQLVEGLVGRWWQFGAHANRADIAAADFRDFSEPGYGKATIDLCFEELPDGRTRATTSTRVGFTDDKARRAMRPYWILIRPFSGLIRRAMLRRLRQRTLRLVQKNGTGR</sequence>
<proteinExistence type="predicted"/>
<keyword evidence="2" id="KW-1185">Reference proteome</keyword>
<organism evidence="1 2">
    <name type="scientific">Nocardia vermiculata</name>
    <dbReference type="NCBI Taxonomy" id="257274"/>
    <lineage>
        <taxon>Bacteria</taxon>
        <taxon>Bacillati</taxon>
        <taxon>Actinomycetota</taxon>
        <taxon>Actinomycetes</taxon>
        <taxon>Mycobacteriales</taxon>
        <taxon>Nocardiaceae</taxon>
        <taxon>Nocardia</taxon>
    </lineage>
</organism>
<evidence type="ECO:0000313" key="1">
    <source>
        <dbReference type="EMBL" id="NKY53681.1"/>
    </source>
</evidence>
<name>A0A846Y7I0_9NOCA</name>
<gene>
    <name evidence="1" type="ORF">HGA08_26140</name>
</gene>
<protein>
    <submittedName>
        <fullName evidence="1">DUF2867 domain-containing protein</fullName>
    </submittedName>
</protein>
<evidence type="ECO:0000313" key="2">
    <source>
        <dbReference type="Proteomes" id="UP000565711"/>
    </source>
</evidence>
<dbReference type="AlphaFoldDB" id="A0A846Y7I0"/>